<dbReference type="EMBL" id="BRLB01000001">
    <property type="protein sequence ID" value="GKX27867.1"/>
    <property type="molecule type" value="Genomic_DNA"/>
</dbReference>
<comment type="caution">
    <text evidence="1">The sequence shown here is derived from an EMBL/GenBank/DDBJ whole genome shotgun (WGS) entry which is preliminary data.</text>
</comment>
<proteinExistence type="predicted"/>
<name>A0A9W5Y7H8_9FIRM</name>
<keyword evidence="2" id="KW-1185">Reference proteome</keyword>
<sequence length="170" mass="19628">MINIKKLSVALKNKDTVRWIIKDGYSYILTEHFGLKTKKEIKGSALTALIKIIGGIPQEGQGLENHYGLRSQLNKDKIDSTISLFNISNRYKSVEFTHLIQQLDQNLYSIFKADTYIYADKTYVDLINLNKKDIEFVGRDKISPIYATKEEEKILIVPVRLREELQYLTA</sequence>
<accession>A0A9W5Y7H8</accession>
<dbReference type="AlphaFoldDB" id="A0A9W5Y7H8"/>
<evidence type="ECO:0000313" key="2">
    <source>
        <dbReference type="Proteomes" id="UP001144256"/>
    </source>
</evidence>
<reference evidence="1" key="1">
    <citation type="submission" date="2022-06" db="EMBL/GenBank/DDBJ databases">
        <title>Vallitalea longa sp. nov., an anaerobic bacterium isolated from marine sediment.</title>
        <authorList>
            <person name="Hirano S."/>
            <person name="Terahara T."/>
            <person name="Mori K."/>
            <person name="Hamada M."/>
            <person name="Matsumoto R."/>
            <person name="Kobayashi T."/>
        </authorList>
    </citation>
    <scope>NUCLEOTIDE SEQUENCE</scope>
    <source>
        <strain evidence="1">SH18-1</strain>
    </source>
</reference>
<protein>
    <submittedName>
        <fullName evidence="1">Uncharacterized protein</fullName>
    </submittedName>
</protein>
<evidence type="ECO:0000313" key="1">
    <source>
        <dbReference type="EMBL" id="GKX27867.1"/>
    </source>
</evidence>
<organism evidence="1 2">
    <name type="scientific">Vallitalea longa</name>
    <dbReference type="NCBI Taxonomy" id="2936439"/>
    <lineage>
        <taxon>Bacteria</taxon>
        <taxon>Bacillati</taxon>
        <taxon>Bacillota</taxon>
        <taxon>Clostridia</taxon>
        <taxon>Lachnospirales</taxon>
        <taxon>Vallitaleaceae</taxon>
        <taxon>Vallitalea</taxon>
    </lineage>
</organism>
<dbReference type="Proteomes" id="UP001144256">
    <property type="component" value="Unassembled WGS sequence"/>
</dbReference>
<dbReference type="RefSeq" id="WP_281811597.1">
    <property type="nucleotide sequence ID" value="NZ_BRLB01000001.1"/>
</dbReference>
<gene>
    <name evidence="1" type="ORF">SH1V18_03470</name>
</gene>